<keyword evidence="3" id="KW-1185">Reference proteome</keyword>
<organism evidence="2 3">
    <name type="scientific">Hydrogeniiclostridium mannosilyticum</name>
    <dbReference type="NCBI Taxonomy" id="2764322"/>
    <lineage>
        <taxon>Bacteria</taxon>
        <taxon>Bacillati</taxon>
        <taxon>Bacillota</taxon>
        <taxon>Clostridia</taxon>
        <taxon>Eubacteriales</taxon>
        <taxon>Acutalibacteraceae</taxon>
        <taxon>Hydrogeniiclostridium</taxon>
    </lineage>
</organism>
<dbReference type="InterPro" id="IPR002818">
    <property type="entry name" value="DJ-1/PfpI"/>
</dbReference>
<comment type="caution">
    <text evidence="2">The sequence shown here is derived from an EMBL/GenBank/DDBJ whole genome shotgun (WGS) entry which is preliminary data.</text>
</comment>
<evidence type="ECO:0000313" key="3">
    <source>
        <dbReference type="Proteomes" id="UP000249377"/>
    </source>
</evidence>
<accession>A0A328UH87</accession>
<dbReference type="InterPro" id="IPR029062">
    <property type="entry name" value="Class_I_gatase-like"/>
</dbReference>
<dbReference type="EMBL" id="QLYR01000003">
    <property type="protein sequence ID" value="RAQ29324.1"/>
    <property type="molecule type" value="Genomic_DNA"/>
</dbReference>
<sequence>MIYVFLAEGFEEVEALTPVDVLRRAGCAVQTVGIGGRVVRGSHGIAVQADITDDEARLDDIEMAVLPGGMPGALNLERSPVVQRALEQCLAHGKYLAAICAAPFILGHKGVLSGKKATCYPGFEKELKGARVTGAQTEVDGSIITGRGPGAAMAFALTLVKILVNQEKAEELAAAMCLLK</sequence>
<evidence type="ECO:0000313" key="2">
    <source>
        <dbReference type="EMBL" id="RAQ29324.1"/>
    </source>
</evidence>
<dbReference type="SUPFAM" id="SSF52317">
    <property type="entry name" value="Class I glutamine amidotransferase-like"/>
    <property type="match status" value="1"/>
</dbReference>
<dbReference type="Proteomes" id="UP000249377">
    <property type="component" value="Unassembled WGS sequence"/>
</dbReference>
<dbReference type="Pfam" id="PF01965">
    <property type="entry name" value="DJ-1_PfpI"/>
    <property type="match status" value="1"/>
</dbReference>
<evidence type="ECO:0000259" key="1">
    <source>
        <dbReference type="Pfam" id="PF01965"/>
    </source>
</evidence>
<name>A0A328UH87_9FIRM</name>
<dbReference type="AlphaFoldDB" id="A0A328UH87"/>
<dbReference type="InterPro" id="IPR006287">
    <property type="entry name" value="DJ-1"/>
</dbReference>
<dbReference type="CDD" id="cd03135">
    <property type="entry name" value="GATase1_DJ-1"/>
    <property type="match status" value="1"/>
</dbReference>
<dbReference type="Gene3D" id="3.40.50.880">
    <property type="match status" value="1"/>
</dbReference>
<dbReference type="RefSeq" id="WP_112332555.1">
    <property type="nucleotide sequence ID" value="NZ_JADPHD010000007.1"/>
</dbReference>
<dbReference type="InterPro" id="IPR050325">
    <property type="entry name" value="Prot/Nucl_acid_deglycase"/>
</dbReference>
<protein>
    <submittedName>
        <fullName evidence="2">DJ-1 family protein</fullName>
    </submittedName>
</protein>
<dbReference type="PANTHER" id="PTHR48094">
    <property type="entry name" value="PROTEIN/NUCLEIC ACID DEGLYCASE DJ-1-RELATED"/>
    <property type="match status" value="1"/>
</dbReference>
<reference evidence="2 3" key="1">
    <citation type="submission" date="2018-06" db="EMBL/GenBank/DDBJ databases">
        <title>Noncontiguous genome sequence of Ruminococcaceae bacterium ASD2818.</title>
        <authorList>
            <person name="Chaplin A.V."/>
            <person name="Sokolova S.R."/>
            <person name="Kochetkova T.O."/>
            <person name="Goltsov A.Y."/>
            <person name="Trofimov D.Y."/>
            <person name="Efimov B.A."/>
        </authorList>
    </citation>
    <scope>NUCLEOTIDE SEQUENCE [LARGE SCALE GENOMIC DNA]</scope>
    <source>
        <strain evidence="2 3">ASD2818</strain>
    </source>
</reference>
<feature type="domain" description="DJ-1/PfpI" evidence="1">
    <location>
        <begin position="2"/>
        <end position="161"/>
    </location>
</feature>
<dbReference type="GO" id="GO:0005737">
    <property type="term" value="C:cytoplasm"/>
    <property type="evidence" value="ECO:0007669"/>
    <property type="project" value="TreeGrafter"/>
</dbReference>
<dbReference type="PANTHER" id="PTHR48094:SF12">
    <property type="entry name" value="PARKINSON DISEASE PROTEIN 7 HOMOLOG"/>
    <property type="match status" value="1"/>
</dbReference>
<gene>
    <name evidence="2" type="ORF">DPQ25_07550</name>
</gene>
<dbReference type="NCBIfam" id="TIGR01383">
    <property type="entry name" value="not_thiJ"/>
    <property type="match status" value="1"/>
</dbReference>
<proteinExistence type="predicted"/>